<dbReference type="GO" id="GO:0005737">
    <property type="term" value="C:cytoplasm"/>
    <property type="evidence" value="ECO:0007669"/>
    <property type="project" value="TreeGrafter"/>
</dbReference>
<dbReference type="InterPro" id="IPR036412">
    <property type="entry name" value="HAD-like_sf"/>
</dbReference>
<dbReference type="InterPro" id="IPR006357">
    <property type="entry name" value="HAD-SF_hydro_IIA"/>
</dbReference>
<sequence>MSGRPHIKGLLLDISGNLHIGSKPTPNAVEALNRLRASRIPFRLCSNLSKESIADLIGRLQMIGFTVGEPKSDGKEIWTSVGDPYVLMSKSAREEVLAESQGQSQSTPGTERSSDSGYDSVVVGLSPGHFDYDHLNTAFRILVGEEGDRRPEPHRKPPLIATHKAKYIQKEDPPGLSLGPGPFVTALEFATARSAHVVGKPTKEFFEMVVRDFTQAELEEGDDAATLEGKIAIVGDDIEADLGGGALDLGLWRVLVKTGKYRPGDENRPGTAPPDQVCDCFADFVDDLLRAQGLPLSDSNPSDATRSSLN</sequence>
<evidence type="ECO:0000313" key="3">
    <source>
        <dbReference type="Proteomes" id="UP000307440"/>
    </source>
</evidence>
<feature type="compositionally biased region" description="Polar residues" evidence="1">
    <location>
        <begin position="100"/>
        <end position="111"/>
    </location>
</feature>
<dbReference type="SUPFAM" id="SSF56784">
    <property type="entry name" value="HAD-like"/>
    <property type="match status" value="1"/>
</dbReference>
<protein>
    <submittedName>
        <fullName evidence="2">Haloacid dehalogenase-like hydrolase domain-containing protein 2</fullName>
    </submittedName>
</protein>
<name>A0A5C3KQN7_COPMA</name>
<dbReference type="STRING" id="230819.A0A5C3KQN7"/>
<dbReference type="GO" id="GO:0016791">
    <property type="term" value="F:phosphatase activity"/>
    <property type="evidence" value="ECO:0007669"/>
    <property type="project" value="TreeGrafter"/>
</dbReference>
<dbReference type="Pfam" id="PF13242">
    <property type="entry name" value="Hydrolase_like"/>
    <property type="match status" value="1"/>
</dbReference>
<dbReference type="PANTHER" id="PTHR19288">
    <property type="entry name" value="4-NITROPHENYLPHOSPHATASE-RELATED"/>
    <property type="match status" value="1"/>
</dbReference>
<reference evidence="2 3" key="1">
    <citation type="journal article" date="2019" name="Nat. Ecol. Evol.">
        <title>Megaphylogeny resolves global patterns of mushroom evolution.</title>
        <authorList>
            <person name="Varga T."/>
            <person name="Krizsan K."/>
            <person name="Foldi C."/>
            <person name="Dima B."/>
            <person name="Sanchez-Garcia M."/>
            <person name="Sanchez-Ramirez S."/>
            <person name="Szollosi G.J."/>
            <person name="Szarkandi J.G."/>
            <person name="Papp V."/>
            <person name="Albert L."/>
            <person name="Andreopoulos W."/>
            <person name="Angelini C."/>
            <person name="Antonin V."/>
            <person name="Barry K.W."/>
            <person name="Bougher N.L."/>
            <person name="Buchanan P."/>
            <person name="Buyck B."/>
            <person name="Bense V."/>
            <person name="Catcheside P."/>
            <person name="Chovatia M."/>
            <person name="Cooper J."/>
            <person name="Damon W."/>
            <person name="Desjardin D."/>
            <person name="Finy P."/>
            <person name="Geml J."/>
            <person name="Haridas S."/>
            <person name="Hughes K."/>
            <person name="Justo A."/>
            <person name="Karasinski D."/>
            <person name="Kautmanova I."/>
            <person name="Kiss B."/>
            <person name="Kocsube S."/>
            <person name="Kotiranta H."/>
            <person name="LaButti K.M."/>
            <person name="Lechner B.E."/>
            <person name="Liimatainen K."/>
            <person name="Lipzen A."/>
            <person name="Lukacs Z."/>
            <person name="Mihaltcheva S."/>
            <person name="Morgado L.N."/>
            <person name="Niskanen T."/>
            <person name="Noordeloos M.E."/>
            <person name="Ohm R.A."/>
            <person name="Ortiz-Santana B."/>
            <person name="Ovrebo C."/>
            <person name="Racz N."/>
            <person name="Riley R."/>
            <person name="Savchenko A."/>
            <person name="Shiryaev A."/>
            <person name="Soop K."/>
            <person name="Spirin V."/>
            <person name="Szebenyi C."/>
            <person name="Tomsovsky M."/>
            <person name="Tulloss R.E."/>
            <person name="Uehling J."/>
            <person name="Grigoriev I.V."/>
            <person name="Vagvolgyi C."/>
            <person name="Papp T."/>
            <person name="Martin F.M."/>
            <person name="Miettinen O."/>
            <person name="Hibbett D.S."/>
            <person name="Nagy L.G."/>
        </authorList>
    </citation>
    <scope>NUCLEOTIDE SEQUENCE [LARGE SCALE GENOMIC DNA]</scope>
    <source>
        <strain evidence="2 3">CBS 121175</strain>
    </source>
</reference>
<evidence type="ECO:0000256" key="1">
    <source>
        <dbReference type="SAM" id="MobiDB-lite"/>
    </source>
</evidence>
<accession>A0A5C3KQN7</accession>
<organism evidence="2 3">
    <name type="scientific">Coprinopsis marcescibilis</name>
    <name type="common">Agaric fungus</name>
    <name type="synonym">Psathyrella marcescibilis</name>
    <dbReference type="NCBI Taxonomy" id="230819"/>
    <lineage>
        <taxon>Eukaryota</taxon>
        <taxon>Fungi</taxon>
        <taxon>Dikarya</taxon>
        <taxon>Basidiomycota</taxon>
        <taxon>Agaricomycotina</taxon>
        <taxon>Agaricomycetes</taxon>
        <taxon>Agaricomycetidae</taxon>
        <taxon>Agaricales</taxon>
        <taxon>Agaricineae</taxon>
        <taxon>Psathyrellaceae</taxon>
        <taxon>Coprinopsis</taxon>
    </lineage>
</organism>
<dbReference type="EMBL" id="ML210230">
    <property type="protein sequence ID" value="TFK22869.1"/>
    <property type="molecule type" value="Genomic_DNA"/>
</dbReference>
<dbReference type="Gene3D" id="3.40.50.1000">
    <property type="entry name" value="HAD superfamily/HAD-like"/>
    <property type="match status" value="2"/>
</dbReference>
<keyword evidence="3" id="KW-1185">Reference proteome</keyword>
<keyword evidence="2" id="KW-0378">Hydrolase</keyword>
<proteinExistence type="predicted"/>
<dbReference type="OrthoDB" id="426235at2759"/>
<dbReference type="InterPro" id="IPR023214">
    <property type="entry name" value="HAD_sf"/>
</dbReference>
<feature type="region of interest" description="Disordered" evidence="1">
    <location>
        <begin position="96"/>
        <end position="118"/>
    </location>
</feature>
<evidence type="ECO:0000313" key="2">
    <source>
        <dbReference type="EMBL" id="TFK22869.1"/>
    </source>
</evidence>
<dbReference type="Proteomes" id="UP000307440">
    <property type="component" value="Unassembled WGS sequence"/>
</dbReference>
<dbReference type="PANTHER" id="PTHR19288:SF46">
    <property type="entry name" value="HALOACID DEHALOGENASE-LIKE HYDROLASE DOMAIN-CONTAINING PROTEIN 2"/>
    <property type="match status" value="1"/>
</dbReference>
<dbReference type="Pfam" id="PF13344">
    <property type="entry name" value="Hydrolase_6"/>
    <property type="match status" value="1"/>
</dbReference>
<dbReference type="AlphaFoldDB" id="A0A5C3KQN7"/>
<gene>
    <name evidence="2" type="ORF">FA15DRAFT_688161</name>
</gene>